<evidence type="ECO:0000256" key="16">
    <source>
        <dbReference type="RuleBase" id="RU361213"/>
    </source>
</evidence>
<organism evidence="19 20">
    <name type="scientific">Morchella conica CCBAS932</name>
    <dbReference type="NCBI Taxonomy" id="1392247"/>
    <lineage>
        <taxon>Eukaryota</taxon>
        <taxon>Fungi</taxon>
        <taxon>Dikarya</taxon>
        <taxon>Ascomycota</taxon>
        <taxon>Pezizomycotina</taxon>
        <taxon>Pezizomycetes</taxon>
        <taxon>Pezizales</taxon>
        <taxon>Morchellaceae</taxon>
        <taxon>Morchella</taxon>
    </lineage>
</organism>
<dbReference type="PROSITE" id="PS50016">
    <property type="entry name" value="ZF_PHD_2"/>
    <property type="match status" value="1"/>
</dbReference>
<dbReference type="InterPro" id="IPR001965">
    <property type="entry name" value="Znf_PHD"/>
</dbReference>
<evidence type="ECO:0000256" key="13">
    <source>
        <dbReference type="PIRSR" id="PIRSR628651-50"/>
    </source>
</evidence>
<comment type="domain">
    <text evidence="16">The PHD-type zinc finger mediates the binding to H3K4me3.</text>
</comment>
<feature type="region of interest" description="Disordered" evidence="17">
    <location>
        <begin position="124"/>
        <end position="276"/>
    </location>
</feature>
<comment type="function">
    <text evidence="16">Component of an histone acetyltransferase complex.</text>
</comment>
<evidence type="ECO:0000256" key="6">
    <source>
        <dbReference type="ARBA" id="ARBA00022833"/>
    </source>
</evidence>
<comment type="function">
    <text evidence="12">Component of the NuA4 histone acetyltransferase complex which is involved in transcriptional activation of selected genes principally by acetylation of nucleosomal histone H4 and H2A. The NuA4 complex is also involved in DNA repair. Involved in cell cycle progression and meiosis.</text>
</comment>
<keyword evidence="7 16" id="KW-0156">Chromatin regulator</keyword>
<comment type="subcellular location">
    <subcellularLocation>
        <location evidence="1 16">Nucleus</location>
    </subcellularLocation>
</comment>
<evidence type="ECO:0000313" key="19">
    <source>
        <dbReference type="EMBL" id="RPB16693.1"/>
    </source>
</evidence>
<keyword evidence="9 16" id="KW-0539">Nucleus</keyword>
<proteinExistence type="inferred from homology"/>
<feature type="site" description="Histone H3K4me3 binding" evidence="13">
    <location>
        <position position="292"/>
    </location>
</feature>
<feature type="domain" description="PHD-type" evidence="18">
    <location>
        <begin position="279"/>
        <end position="328"/>
    </location>
</feature>
<dbReference type="Proteomes" id="UP000277580">
    <property type="component" value="Unassembled WGS sequence"/>
</dbReference>
<evidence type="ECO:0000256" key="1">
    <source>
        <dbReference type="ARBA" id="ARBA00004123"/>
    </source>
</evidence>
<dbReference type="InterPro" id="IPR013083">
    <property type="entry name" value="Znf_RING/FYVE/PHD"/>
</dbReference>
<keyword evidence="3 14" id="KW-0479">Metal-binding</keyword>
<feature type="binding site" evidence="14">
    <location>
        <position position="282"/>
    </location>
    <ligand>
        <name>Zn(2+)</name>
        <dbReference type="ChEBI" id="CHEBI:29105"/>
        <label>1</label>
    </ligand>
</feature>
<name>A0A3N4L1J8_9PEZI</name>
<dbReference type="FunCoup" id="A0A3N4L1J8">
    <property type="interactions" value="265"/>
</dbReference>
<dbReference type="CDD" id="cd16858">
    <property type="entry name" value="ING_ING3_Yng2p"/>
    <property type="match status" value="1"/>
</dbReference>
<sequence length="336" mass="37228">MAEDAATVLEQFINDVANLPAEIAHIYEEIQAKDRVLKEHRDSALARDNSLQKFIKNHGSHTENPKEAVYVEQIRKSHKKIEQIQDEKLVLAKKAVDLMDKHVNRLDAKIQDLMRDGLMPPDSIINSPYPSNLPINAHTRQPSIRASPSTMGPTRAASFAPTSTHPTPASSNLIHSTPVSTPTTSFPPPPSVSTPRDGDTNKRRRLTVQTSSAAPAIPSNLASNPSTPGIKPEPVGPNYSNAPSVNNKKRKQSTKREVFTDSSEGEDDDDDDDTGEDKRPYCMCQQVSYGNMVACDAADCPYEWFHWACVDLTKEPPGKWFCPECSSRKEKMKSIK</sequence>
<evidence type="ECO:0000256" key="3">
    <source>
        <dbReference type="ARBA" id="ARBA00022723"/>
    </source>
</evidence>
<dbReference type="EMBL" id="ML119108">
    <property type="protein sequence ID" value="RPB16693.1"/>
    <property type="molecule type" value="Genomic_DNA"/>
</dbReference>
<feature type="binding site" evidence="14">
    <location>
        <position position="284"/>
    </location>
    <ligand>
        <name>Zn(2+)</name>
        <dbReference type="ChEBI" id="CHEBI:29105"/>
        <label>1</label>
    </ligand>
</feature>
<feature type="site" description="Histone H3K4me3 binding" evidence="13">
    <location>
        <position position="304"/>
    </location>
</feature>
<dbReference type="InterPro" id="IPR011011">
    <property type="entry name" value="Znf_FYVE_PHD"/>
</dbReference>
<dbReference type="GO" id="GO:0006281">
    <property type="term" value="P:DNA repair"/>
    <property type="evidence" value="ECO:0007669"/>
    <property type="project" value="UniProtKB-KW"/>
</dbReference>
<dbReference type="AlphaFoldDB" id="A0A3N4L1J8"/>
<keyword evidence="6 14" id="KW-0862">Zinc</keyword>
<dbReference type="Gene3D" id="3.30.40.10">
    <property type="entry name" value="Zinc/RING finger domain, C3HC4 (zinc finger)"/>
    <property type="match status" value="1"/>
</dbReference>
<evidence type="ECO:0000256" key="14">
    <source>
        <dbReference type="PIRSR" id="PIRSR628651-51"/>
    </source>
</evidence>
<keyword evidence="11" id="KW-0131">Cell cycle</keyword>
<dbReference type="GO" id="GO:0035267">
    <property type="term" value="C:NuA4 histone acetyltransferase complex"/>
    <property type="evidence" value="ECO:0007669"/>
    <property type="project" value="TreeGrafter"/>
</dbReference>
<dbReference type="CDD" id="cd15505">
    <property type="entry name" value="PHD_ING"/>
    <property type="match status" value="1"/>
</dbReference>
<dbReference type="PROSITE" id="PS01359">
    <property type="entry name" value="ZF_PHD_1"/>
    <property type="match status" value="1"/>
</dbReference>
<feature type="compositionally biased region" description="Acidic residues" evidence="17">
    <location>
        <begin position="263"/>
        <end position="275"/>
    </location>
</feature>
<keyword evidence="4" id="KW-0227">DNA damage</keyword>
<evidence type="ECO:0000256" key="17">
    <source>
        <dbReference type="SAM" id="MobiDB-lite"/>
    </source>
</evidence>
<feature type="binding site" evidence="14">
    <location>
        <position position="306"/>
    </location>
    <ligand>
        <name>Zn(2+)</name>
        <dbReference type="ChEBI" id="CHEBI:29105"/>
        <label>1</label>
    </ligand>
</feature>
<keyword evidence="8" id="KW-0234">DNA repair</keyword>
<dbReference type="InterPro" id="IPR024610">
    <property type="entry name" value="ING_N_histone-binding"/>
</dbReference>
<protein>
    <recommendedName>
        <fullName evidence="16">Chromatin modification-related protein</fullName>
    </recommendedName>
</protein>
<dbReference type="SMART" id="SM00249">
    <property type="entry name" value="PHD"/>
    <property type="match status" value="1"/>
</dbReference>
<keyword evidence="20" id="KW-1185">Reference proteome</keyword>
<dbReference type="InterPro" id="IPR019786">
    <property type="entry name" value="Zinc_finger_PHD-type_CS"/>
</dbReference>
<evidence type="ECO:0000256" key="4">
    <source>
        <dbReference type="ARBA" id="ARBA00022763"/>
    </source>
</evidence>
<feature type="compositionally biased region" description="Polar residues" evidence="17">
    <location>
        <begin position="160"/>
        <end position="175"/>
    </location>
</feature>
<feature type="compositionally biased region" description="Polar residues" evidence="17">
    <location>
        <begin position="124"/>
        <end position="152"/>
    </location>
</feature>
<feature type="binding site" evidence="14">
    <location>
        <position position="300"/>
    </location>
    <ligand>
        <name>Zn(2+)</name>
        <dbReference type="ChEBI" id="CHEBI:29105"/>
        <label>2</label>
    </ligand>
</feature>
<keyword evidence="10" id="KW-0469">Meiosis</keyword>
<feature type="binding site" evidence="14">
    <location>
        <position position="322"/>
    </location>
    <ligand>
        <name>Zn(2+)</name>
        <dbReference type="ChEBI" id="CHEBI:29105"/>
        <label>2</label>
    </ligand>
</feature>
<dbReference type="GO" id="GO:0006355">
    <property type="term" value="P:regulation of DNA-templated transcription"/>
    <property type="evidence" value="ECO:0007669"/>
    <property type="project" value="TreeGrafter"/>
</dbReference>
<comment type="subunit">
    <text evidence="16">Component of an histone acetyltransferase complex. Interacts with H3K4me3 and to a lesser extent with H3K4me2.</text>
</comment>
<dbReference type="InParanoid" id="A0A3N4L1J8"/>
<evidence type="ECO:0000256" key="12">
    <source>
        <dbReference type="ARBA" id="ARBA00037044"/>
    </source>
</evidence>
<dbReference type="SUPFAM" id="SSF57903">
    <property type="entry name" value="FYVE/PHD zinc finger"/>
    <property type="match status" value="1"/>
</dbReference>
<dbReference type="OrthoDB" id="2505961at2759"/>
<comment type="similarity">
    <text evidence="2 16">Belongs to the ING family.</text>
</comment>
<dbReference type="GO" id="GO:0051321">
    <property type="term" value="P:meiotic cell cycle"/>
    <property type="evidence" value="ECO:0007669"/>
    <property type="project" value="UniProtKB-KW"/>
</dbReference>
<evidence type="ECO:0000256" key="10">
    <source>
        <dbReference type="ARBA" id="ARBA00023254"/>
    </source>
</evidence>
<feature type="binding site" evidence="14">
    <location>
        <position position="295"/>
    </location>
    <ligand>
        <name>Zn(2+)</name>
        <dbReference type="ChEBI" id="CHEBI:29105"/>
        <label>2</label>
    </ligand>
</feature>
<evidence type="ECO:0000256" key="5">
    <source>
        <dbReference type="ARBA" id="ARBA00022771"/>
    </source>
</evidence>
<evidence type="ECO:0000256" key="11">
    <source>
        <dbReference type="ARBA" id="ARBA00023306"/>
    </source>
</evidence>
<dbReference type="STRING" id="1392247.A0A3N4L1J8"/>
<dbReference type="PANTHER" id="PTHR10333:SF100">
    <property type="entry name" value="CHROMATIN MODIFICATION-RELATED PROTEIN YNG2"/>
    <property type="match status" value="1"/>
</dbReference>
<evidence type="ECO:0000259" key="18">
    <source>
        <dbReference type="PROSITE" id="PS50016"/>
    </source>
</evidence>
<dbReference type="GO" id="GO:0008270">
    <property type="term" value="F:zinc ion binding"/>
    <property type="evidence" value="ECO:0007669"/>
    <property type="project" value="UniProtKB-KW"/>
</dbReference>
<reference evidence="19 20" key="1">
    <citation type="journal article" date="2018" name="Nat. Ecol. Evol.">
        <title>Pezizomycetes genomes reveal the molecular basis of ectomycorrhizal truffle lifestyle.</title>
        <authorList>
            <person name="Murat C."/>
            <person name="Payen T."/>
            <person name="Noel B."/>
            <person name="Kuo A."/>
            <person name="Morin E."/>
            <person name="Chen J."/>
            <person name="Kohler A."/>
            <person name="Krizsan K."/>
            <person name="Balestrini R."/>
            <person name="Da Silva C."/>
            <person name="Montanini B."/>
            <person name="Hainaut M."/>
            <person name="Levati E."/>
            <person name="Barry K.W."/>
            <person name="Belfiori B."/>
            <person name="Cichocki N."/>
            <person name="Clum A."/>
            <person name="Dockter R.B."/>
            <person name="Fauchery L."/>
            <person name="Guy J."/>
            <person name="Iotti M."/>
            <person name="Le Tacon F."/>
            <person name="Lindquist E.A."/>
            <person name="Lipzen A."/>
            <person name="Malagnac F."/>
            <person name="Mello A."/>
            <person name="Molinier V."/>
            <person name="Miyauchi S."/>
            <person name="Poulain J."/>
            <person name="Riccioni C."/>
            <person name="Rubini A."/>
            <person name="Sitrit Y."/>
            <person name="Splivallo R."/>
            <person name="Traeger S."/>
            <person name="Wang M."/>
            <person name="Zifcakova L."/>
            <person name="Wipf D."/>
            <person name="Zambonelli A."/>
            <person name="Paolocci F."/>
            <person name="Nowrousian M."/>
            <person name="Ottonello S."/>
            <person name="Baldrian P."/>
            <person name="Spatafora J.W."/>
            <person name="Henrissat B."/>
            <person name="Nagy L.G."/>
            <person name="Aury J.M."/>
            <person name="Wincker P."/>
            <person name="Grigoriev I.V."/>
            <person name="Bonfante P."/>
            <person name="Martin F.M."/>
        </authorList>
    </citation>
    <scope>NUCLEOTIDE SEQUENCE [LARGE SCALE GENOMIC DNA]</scope>
    <source>
        <strain evidence="19 20">CCBAS932</strain>
    </source>
</reference>
<evidence type="ECO:0000256" key="9">
    <source>
        <dbReference type="ARBA" id="ARBA00023242"/>
    </source>
</evidence>
<dbReference type="GO" id="GO:0006325">
    <property type="term" value="P:chromatin organization"/>
    <property type="evidence" value="ECO:0007669"/>
    <property type="project" value="UniProtKB-KW"/>
</dbReference>
<evidence type="ECO:0000313" key="20">
    <source>
        <dbReference type="Proteomes" id="UP000277580"/>
    </source>
</evidence>
<feature type="binding site" evidence="14">
    <location>
        <position position="325"/>
    </location>
    <ligand>
        <name>Zn(2+)</name>
        <dbReference type="ChEBI" id="CHEBI:29105"/>
        <label>2</label>
    </ligand>
</feature>
<dbReference type="SMART" id="SM01408">
    <property type="entry name" value="ING"/>
    <property type="match status" value="1"/>
</dbReference>
<feature type="site" description="Histone H3K4me3 binding" evidence="13">
    <location>
        <position position="281"/>
    </location>
</feature>
<dbReference type="GO" id="GO:0005634">
    <property type="term" value="C:nucleus"/>
    <property type="evidence" value="ECO:0007669"/>
    <property type="project" value="UniProtKB-SubCell"/>
</dbReference>
<dbReference type="InterPro" id="IPR019787">
    <property type="entry name" value="Znf_PHD-finger"/>
</dbReference>
<feature type="site" description="Histone H3K4me3 binding" evidence="13">
    <location>
        <position position="296"/>
    </location>
</feature>
<evidence type="ECO:0000256" key="7">
    <source>
        <dbReference type="ARBA" id="ARBA00022853"/>
    </source>
</evidence>
<dbReference type="Pfam" id="PF12998">
    <property type="entry name" value="ING"/>
    <property type="match status" value="1"/>
</dbReference>
<keyword evidence="5 15" id="KW-0863">Zinc-finger</keyword>
<dbReference type="PANTHER" id="PTHR10333">
    <property type="entry name" value="INHIBITOR OF GROWTH PROTEIN"/>
    <property type="match status" value="1"/>
</dbReference>
<feature type="binding site" evidence="14">
    <location>
        <position position="309"/>
    </location>
    <ligand>
        <name>Zn(2+)</name>
        <dbReference type="ChEBI" id="CHEBI:29105"/>
        <label>1</label>
    </ligand>
</feature>
<accession>A0A3N4L1J8</accession>
<evidence type="ECO:0000256" key="2">
    <source>
        <dbReference type="ARBA" id="ARBA00010210"/>
    </source>
</evidence>
<evidence type="ECO:0000256" key="15">
    <source>
        <dbReference type="PROSITE-ProRule" id="PRU00146"/>
    </source>
</evidence>
<gene>
    <name evidence="19" type="ORF">P167DRAFT_532240</name>
</gene>
<dbReference type="InterPro" id="IPR028651">
    <property type="entry name" value="ING_fam"/>
</dbReference>
<evidence type="ECO:0000256" key="8">
    <source>
        <dbReference type="ARBA" id="ARBA00023204"/>
    </source>
</evidence>
<dbReference type="Gene3D" id="6.10.140.1740">
    <property type="match status" value="1"/>
</dbReference>